<organism evidence="11 13">
    <name type="scientific">Pyrenophora tritici-repentis</name>
    <dbReference type="NCBI Taxonomy" id="45151"/>
    <lineage>
        <taxon>Eukaryota</taxon>
        <taxon>Fungi</taxon>
        <taxon>Dikarya</taxon>
        <taxon>Ascomycota</taxon>
        <taxon>Pezizomycotina</taxon>
        <taxon>Dothideomycetes</taxon>
        <taxon>Pleosporomycetidae</taxon>
        <taxon>Pleosporales</taxon>
        <taxon>Pleosporineae</taxon>
        <taxon>Pleosporaceae</taxon>
        <taxon>Pyrenophora</taxon>
    </lineage>
</organism>
<evidence type="ECO:0000256" key="4">
    <source>
        <dbReference type="ARBA" id="ARBA00022490"/>
    </source>
</evidence>
<comment type="subcellular location">
    <subcellularLocation>
        <location evidence="2">Cytoplasm</location>
    </subcellularLocation>
    <subcellularLocation>
        <location evidence="1">Nucleus</location>
    </subcellularLocation>
</comment>
<dbReference type="GO" id="GO:0045903">
    <property type="term" value="P:positive regulation of translational fidelity"/>
    <property type="evidence" value="ECO:0007669"/>
    <property type="project" value="EnsemblFungi"/>
</dbReference>
<evidence type="ECO:0000256" key="8">
    <source>
        <dbReference type="ARBA" id="ARBA00023242"/>
    </source>
</evidence>
<dbReference type="GO" id="GO:0005737">
    <property type="term" value="C:cytoplasm"/>
    <property type="evidence" value="ECO:0007669"/>
    <property type="project" value="UniProtKB-SubCell"/>
</dbReference>
<keyword evidence="6" id="KW-0808">Transferase</keyword>
<gene>
    <name evidence="12" type="ORF">Ptr86124_009981</name>
    <name evidence="11" type="ORF">PtrM4_117580</name>
</gene>
<evidence type="ECO:0000256" key="5">
    <source>
        <dbReference type="ARBA" id="ARBA00022603"/>
    </source>
</evidence>
<dbReference type="PANTHER" id="PTHR14614">
    <property type="entry name" value="HEPATOCELLULAR CARCINOMA-ASSOCIATED ANTIGEN"/>
    <property type="match status" value="1"/>
</dbReference>
<evidence type="ECO:0000256" key="3">
    <source>
        <dbReference type="ARBA" id="ARBA00012533"/>
    </source>
</evidence>
<dbReference type="EMBL" id="NQIK02000006">
    <property type="protein sequence ID" value="KAF7569343.1"/>
    <property type="molecule type" value="Genomic_DNA"/>
</dbReference>
<dbReference type="Proteomes" id="UP000245464">
    <property type="component" value="Chromosome 6"/>
</dbReference>
<dbReference type="EC" id="2.1.1.85" evidence="3"/>
<evidence type="ECO:0000313" key="12">
    <source>
        <dbReference type="EMBL" id="KAI1510860.1"/>
    </source>
</evidence>
<evidence type="ECO:0000313" key="11">
    <source>
        <dbReference type="EMBL" id="KAF7569343.1"/>
    </source>
</evidence>
<evidence type="ECO:0000256" key="2">
    <source>
        <dbReference type="ARBA" id="ARBA00004496"/>
    </source>
</evidence>
<comment type="similarity">
    <text evidence="9">Belongs to the methyltransferase superfamily. METTL18 family.</text>
</comment>
<evidence type="ECO:0000256" key="9">
    <source>
        <dbReference type="ARBA" id="ARBA00038126"/>
    </source>
</evidence>
<proteinExistence type="inferred from homology"/>
<feature type="region of interest" description="Disordered" evidence="10">
    <location>
        <begin position="1"/>
        <end position="38"/>
    </location>
</feature>
<dbReference type="GO" id="GO:0005634">
    <property type="term" value="C:nucleus"/>
    <property type="evidence" value="ECO:0007669"/>
    <property type="project" value="UniProtKB-SubCell"/>
</dbReference>
<evidence type="ECO:0000256" key="1">
    <source>
        <dbReference type="ARBA" id="ARBA00004123"/>
    </source>
</evidence>
<sequence>MAFSFGFLGDDIEEDPNDTQQDQSQTQRNQDANADTLAPPIPAKAHDFDALLSSLPEKISYSTLSITSPKGFTAKLPRRELFDVRVQIMAEDDDDEVGKEALAGLDTTDLRPNIYEGGYKTWECSLDLVRYLLDRGPRKDLDDLVRVDHVVEMGCGSALPSLLLFQYALRNGLGMYFTLTDYNADVLRLVTVPNLVLAWRAGLGLGERRGVVAAAAGEEGDDGVGDDGGEWEDEGELRITPHLLTAFKKSLEERGITITLISGSWTPVAELLPLIPSTPEMNTFILGSETIYSPASLQAFTDAIVGLMGRVRMGKTVVAAKRVYFGVGGSVDGFREECARRGCVGVEVEFEGLEEGVRRCLVEVQMY</sequence>
<dbReference type="GO" id="GO:0018064">
    <property type="term" value="F:protein-L-histidine N-tele-methyltransferase activity"/>
    <property type="evidence" value="ECO:0007669"/>
    <property type="project" value="UniProtKB-EC"/>
</dbReference>
<evidence type="ECO:0000313" key="13">
    <source>
        <dbReference type="Proteomes" id="UP000245464"/>
    </source>
</evidence>
<evidence type="ECO:0000256" key="7">
    <source>
        <dbReference type="ARBA" id="ARBA00022691"/>
    </source>
</evidence>
<dbReference type="InterPro" id="IPR029063">
    <property type="entry name" value="SAM-dependent_MTases_sf"/>
</dbReference>
<dbReference type="EMBL" id="NRDI02000015">
    <property type="protein sequence ID" value="KAI1510860.1"/>
    <property type="molecule type" value="Genomic_DNA"/>
</dbReference>
<keyword evidence="7" id="KW-0949">S-adenosyl-L-methionine</keyword>
<evidence type="ECO:0000256" key="6">
    <source>
        <dbReference type="ARBA" id="ARBA00022679"/>
    </source>
</evidence>
<dbReference type="PANTHER" id="PTHR14614:SF39">
    <property type="entry name" value="HISTIDINE PROTEIN METHYLTRANSFERASE 1 HOMOLOG"/>
    <property type="match status" value="1"/>
</dbReference>
<dbReference type="OrthoDB" id="1723750at2759"/>
<reference evidence="12" key="3">
    <citation type="journal article" date="2022" name="bioRxiv">
        <title>A global pangenome for the wheat fungal pathogen Pyrenophora tritici-repentis and prediction of effector protein structural homology.</title>
        <authorList>
            <person name="Moolhuijzen P."/>
            <person name="See P.T."/>
            <person name="Shi G."/>
            <person name="Powell H.R."/>
            <person name="Cockram J."/>
            <person name="Jorgensen L.N."/>
            <person name="Benslimane H."/>
            <person name="Strelkov S.E."/>
            <person name="Turner J."/>
            <person name="Liu Z."/>
            <person name="Moffat C.S."/>
        </authorList>
    </citation>
    <scope>NUCLEOTIDE SEQUENCE</scope>
    <source>
        <strain evidence="12">86-124</strain>
    </source>
</reference>
<feature type="compositionally biased region" description="Low complexity" evidence="10">
    <location>
        <begin position="18"/>
        <end position="31"/>
    </location>
</feature>
<dbReference type="InterPro" id="IPR019410">
    <property type="entry name" value="Methyltransf_16"/>
</dbReference>
<name>A0A2W1G031_9PLEO</name>
<keyword evidence="14" id="KW-1185">Reference proteome</keyword>
<keyword evidence="4" id="KW-0963">Cytoplasm</keyword>
<protein>
    <recommendedName>
        <fullName evidence="3">protein-histidine N-methyltransferase</fullName>
        <ecNumber evidence="3">2.1.1.85</ecNumber>
    </recommendedName>
</protein>
<accession>A0A2W1G031</accession>
<reference evidence="11 13" key="1">
    <citation type="journal article" date="2018" name="BMC Genomics">
        <title>Comparative genomics of the wheat fungal pathogen Pyrenophora tritici-repentis reveals chromosomal variations and genome plasticity.</title>
        <authorList>
            <person name="Moolhuijzen P."/>
            <person name="See P.T."/>
            <person name="Hane J.K."/>
            <person name="Shi G."/>
            <person name="Liu Z."/>
            <person name="Oliver R.P."/>
            <person name="Moffat C.S."/>
        </authorList>
    </citation>
    <scope>NUCLEOTIDE SEQUENCE [LARGE SCALE GENOMIC DNA]</scope>
    <source>
        <strain evidence="11">M4</strain>
    </source>
</reference>
<comment type="caution">
    <text evidence="11">The sequence shown here is derived from an EMBL/GenBank/DDBJ whole genome shotgun (WGS) entry which is preliminary data.</text>
</comment>
<dbReference type="Proteomes" id="UP000249757">
    <property type="component" value="Unassembled WGS sequence"/>
</dbReference>
<dbReference type="GO" id="GO:0000027">
    <property type="term" value="P:ribosomal large subunit assembly"/>
    <property type="evidence" value="ECO:0007669"/>
    <property type="project" value="EnsemblFungi"/>
</dbReference>
<evidence type="ECO:0000256" key="10">
    <source>
        <dbReference type="SAM" id="MobiDB-lite"/>
    </source>
</evidence>
<keyword evidence="5" id="KW-0489">Methyltransferase</keyword>
<dbReference type="Gene3D" id="3.40.50.150">
    <property type="entry name" value="Vaccinia Virus protein VP39"/>
    <property type="match status" value="1"/>
</dbReference>
<reference evidence="14" key="4">
    <citation type="journal article" date="2022" name="Microb. Genom.">
        <title>A global pangenome for the wheat fungal pathogen Pyrenophora tritici-repentis and prediction of effector protein structural homology.</title>
        <authorList>
            <person name="Moolhuijzen P.M."/>
            <person name="See P.T."/>
            <person name="Shi G."/>
            <person name="Powell H.R."/>
            <person name="Cockram J."/>
            <person name="Jorgensen L.N."/>
            <person name="Benslimane H."/>
            <person name="Strelkov S.E."/>
            <person name="Turner J."/>
            <person name="Liu Z."/>
            <person name="Moffat C.S."/>
        </authorList>
    </citation>
    <scope>NUCLEOTIDE SEQUENCE [LARGE SCALE GENOMIC DNA]</scope>
</reference>
<keyword evidence="8" id="KW-0539">Nucleus</keyword>
<dbReference type="OMA" id="NLLLTWH"/>
<evidence type="ECO:0000313" key="14">
    <source>
        <dbReference type="Proteomes" id="UP000249757"/>
    </source>
</evidence>
<dbReference type="GO" id="GO:0032259">
    <property type="term" value="P:methylation"/>
    <property type="evidence" value="ECO:0007669"/>
    <property type="project" value="UniProtKB-KW"/>
</dbReference>
<reference evidence="12" key="2">
    <citation type="submission" date="2021-05" db="EMBL/GenBank/DDBJ databases">
        <authorList>
            <person name="Moolhuijzen P.M."/>
            <person name="Moffat C.S."/>
        </authorList>
    </citation>
    <scope>NUCLEOTIDE SEQUENCE</scope>
    <source>
        <strain evidence="12">86-124</strain>
    </source>
</reference>
<dbReference type="AlphaFoldDB" id="A0A2W1G031"/>